<feature type="transmembrane region" description="Helical" evidence="1">
    <location>
        <begin position="250"/>
        <end position="270"/>
    </location>
</feature>
<reference evidence="2 3" key="1">
    <citation type="submission" date="2016-01" db="EMBL/GenBank/DDBJ databases">
        <authorList>
            <person name="Oliw E.H."/>
        </authorList>
    </citation>
    <scope>NUCLEOTIDE SEQUENCE [LARGE SCALE GENOMIC DNA]</scope>
    <source>
        <strain evidence="2 3">MJR7757A</strain>
    </source>
</reference>
<accession>A0A133NF91</accession>
<evidence type="ECO:0000313" key="3">
    <source>
        <dbReference type="Proteomes" id="UP000070646"/>
    </source>
</evidence>
<feature type="transmembrane region" description="Helical" evidence="1">
    <location>
        <begin position="7"/>
        <end position="29"/>
    </location>
</feature>
<keyword evidence="1" id="KW-0472">Membrane</keyword>
<name>A0A133NF91_CLOPF</name>
<dbReference type="AlphaFoldDB" id="A0A133NF91"/>
<feature type="transmembrane region" description="Helical" evidence="1">
    <location>
        <begin position="131"/>
        <end position="149"/>
    </location>
</feature>
<feature type="transmembrane region" description="Helical" evidence="1">
    <location>
        <begin position="307"/>
        <end position="333"/>
    </location>
</feature>
<feature type="transmembrane region" description="Helical" evidence="1">
    <location>
        <begin position="353"/>
        <end position="375"/>
    </location>
</feature>
<dbReference type="PANTHER" id="PTHR41771:SF1">
    <property type="entry name" value="MEMBRANE PROTEIN"/>
    <property type="match status" value="1"/>
</dbReference>
<proteinExistence type="predicted"/>
<organism evidence="2 3">
    <name type="scientific">Clostridium perfringens</name>
    <dbReference type="NCBI Taxonomy" id="1502"/>
    <lineage>
        <taxon>Bacteria</taxon>
        <taxon>Bacillati</taxon>
        <taxon>Bacillota</taxon>
        <taxon>Clostridia</taxon>
        <taxon>Eubacteriales</taxon>
        <taxon>Clostridiaceae</taxon>
        <taxon>Clostridium</taxon>
    </lineage>
</organism>
<sequence>MKNSKKSIIFIISTVLISFLIIGFSGFIFDNGFMKDRLNKNVQYYEGKVKRITKEMLEGDKYIEGIELGYQNIVIEILEGPEKGKEYEIVNNISRIYNMPVEEDTKVILGFFYEKDEIKDIAVYSYKRSNIIFLLVLLFVIAIIGVGGIKGIKSLVSLFFTCVCIIFLMIPLMLRGVNPILAAIFSALISIIVTLVLVSGINKKTFTAILGTLSGIIISGVIAIGFGKLANLSGISMEEAESMMYIAENTSLNIHGIMFAAILIASLGAVMDVAMSISSSIFEINDINDTLNKRGLFKSGMNIGKDIIGTMANTLILAFAGGSLNTIIMLYASNMSKNQILNLDVLCIEVVQGLAGSIGIILTVPITAFVASYFCKLNLKKSVKSLSNQGYNMIV</sequence>
<keyword evidence="1" id="KW-1133">Transmembrane helix</keyword>
<feature type="transmembrane region" description="Helical" evidence="1">
    <location>
        <begin position="156"/>
        <end position="174"/>
    </location>
</feature>
<dbReference type="Proteomes" id="UP000070646">
    <property type="component" value="Unassembled WGS sequence"/>
</dbReference>
<evidence type="ECO:0000313" key="2">
    <source>
        <dbReference type="EMBL" id="KXA14961.1"/>
    </source>
</evidence>
<feature type="transmembrane region" description="Helical" evidence="1">
    <location>
        <begin position="208"/>
        <end position="230"/>
    </location>
</feature>
<feature type="transmembrane region" description="Helical" evidence="1">
    <location>
        <begin position="180"/>
        <end position="201"/>
    </location>
</feature>
<keyword evidence="1" id="KW-0812">Transmembrane</keyword>
<dbReference type="EMBL" id="LRPU01000002">
    <property type="protein sequence ID" value="KXA14961.1"/>
    <property type="molecule type" value="Genomic_DNA"/>
</dbReference>
<dbReference type="PANTHER" id="PTHR41771">
    <property type="entry name" value="MEMBRANE PROTEIN-RELATED"/>
    <property type="match status" value="1"/>
</dbReference>
<protein>
    <submittedName>
        <fullName evidence="2">YibE/F-like protein</fullName>
    </submittedName>
</protein>
<dbReference type="PATRIC" id="fig|1502.174.peg.38"/>
<dbReference type="InterPro" id="IPR012507">
    <property type="entry name" value="YibE_F"/>
</dbReference>
<dbReference type="Pfam" id="PF07907">
    <property type="entry name" value="YibE_F"/>
    <property type="match status" value="1"/>
</dbReference>
<dbReference type="RefSeq" id="WP_060794333.1">
    <property type="nucleotide sequence ID" value="NZ_KQ956151.1"/>
</dbReference>
<comment type="caution">
    <text evidence="2">The sequence shown here is derived from an EMBL/GenBank/DDBJ whole genome shotgun (WGS) entry which is preliminary data.</text>
</comment>
<gene>
    <name evidence="2" type="ORF">HMPREF3222_00037</name>
</gene>
<evidence type="ECO:0000256" key="1">
    <source>
        <dbReference type="SAM" id="Phobius"/>
    </source>
</evidence>